<organism evidence="1 2">
    <name type="scientific">Stratiformator vulcanicus</name>
    <dbReference type="NCBI Taxonomy" id="2527980"/>
    <lineage>
        <taxon>Bacteria</taxon>
        <taxon>Pseudomonadati</taxon>
        <taxon>Planctomycetota</taxon>
        <taxon>Planctomycetia</taxon>
        <taxon>Planctomycetales</taxon>
        <taxon>Planctomycetaceae</taxon>
        <taxon>Stratiformator</taxon>
    </lineage>
</organism>
<evidence type="ECO:0000313" key="2">
    <source>
        <dbReference type="Proteomes" id="UP000317318"/>
    </source>
</evidence>
<name>A0A517R3D3_9PLAN</name>
<dbReference type="AlphaFoldDB" id="A0A517R3D3"/>
<accession>A0A517R3D3</accession>
<dbReference type="KEGG" id="svp:Pan189_27980"/>
<dbReference type="OrthoDB" id="282578at2"/>
<dbReference type="Proteomes" id="UP000317318">
    <property type="component" value="Chromosome"/>
</dbReference>
<proteinExistence type="predicted"/>
<keyword evidence="2" id="KW-1185">Reference proteome</keyword>
<dbReference type="RefSeq" id="WP_145364515.1">
    <property type="nucleotide sequence ID" value="NZ_CP036268.1"/>
</dbReference>
<reference evidence="1 2" key="1">
    <citation type="submission" date="2019-02" db="EMBL/GenBank/DDBJ databases">
        <title>Deep-cultivation of Planctomycetes and their phenomic and genomic characterization uncovers novel biology.</title>
        <authorList>
            <person name="Wiegand S."/>
            <person name="Jogler M."/>
            <person name="Boedeker C."/>
            <person name="Pinto D."/>
            <person name="Vollmers J."/>
            <person name="Rivas-Marin E."/>
            <person name="Kohn T."/>
            <person name="Peeters S.H."/>
            <person name="Heuer A."/>
            <person name="Rast P."/>
            <person name="Oberbeckmann S."/>
            <person name="Bunk B."/>
            <person name="Jeske O."/>
            <person name="Meyerdierks A."/>
            <person name="Storesund J.E."/>
            <person name="Kallscheuer N."/>
            <person name="Luecker S."/>
            <person name="Lage O.M."/>
            <person name="Pohl T."/>
            <person name="Merkel B.J."/>
            <person name="Hornburger P."/>
            <person name="Mueller R.-W."/>
            <person name="Bruemmer F."/>
            <person name="Labrenz M."/>
            <person name="Spormann A.M."/>
            <person name="Op den Camp H."/>
            <person name="Overmann J."/>
            <person name="Amann R."/>
            <person name="Jetten M.S.M."/>
            <person name="Mascher T."/>
            <person name="Medema M.H."/>
            <person name="Devos D.P."/>
            <person name="Kaster A.-K."/>
            <person name="Ovreas L."/>
            <person name="Rohde M."/>
            <person name="Galperin M.Y."/>
            <person name="Jogler C."/>
        </authorList>
    </citation>
    <scope>NUCLEOTIDE SEQUENCE [LARGE SCALE GENOMIC DNA]</scope>
    <source>
        <strain evidence="1 2">Pan189</strain>
    </source>
</reference>
<dbReference type="EMBL" id="CP036268">
    <property type="protein sequence ID" value="QDT38405.1"/>
    <property type="molecule type" value="Genomic_DNA"/>
</dbReference>
<evidence type="ECO:0000313" key="1">
    <source>
        <dbReference type="EMBL" id="QDT38405.1"/>
    </source>
</evidence>
<sequence>MAGKRSQKSKTNPPEKVFRVGAVSASVFAHEVEFEGTKRTIRSVSVQKRYRDGDGVKYTQSFNLGELPLVVRAFQLAQRYVEDLEAEIQLGD</sequence>
<gene>
    <name evidence="1" type="ORF">Pan189_27980</name>
</gene>
<protein>
    <submittedName>
        <fullName evidence="1">Uncharacterized protein</fullName>
    </submittedName>
</protein>